<dbReference type="SUPFAM" id="SSF140459">
    <property type="entry name" value="PE/PPE dimer-like"/>
    <property type="match status" value="1"/>
</dbReference>
<dbReference type="InterPro" id="IPR000084">
    <property type="entry name" value="PE-PGRS_N"/>
</dbReference>
<keyword evidence="3" id="KW-1185">Reference proteome</keyword>
<dbReference type="InterPro" id="IPR038332">
    <property type="entry name" value="PPE_sf"/>
</dbReference>
<reference evidence="2 3" key="1">
    <citation type="submission" date="2019-09" db="EMBL/GenBank/DDBJ databases">
        <title>Report of infection by Mycobacterium simiae a patient suffering from pulmonary tuberculosis.</title>
        <authorList>
            <person name="Mohanty P.S."/>
            <person name="Bansal A.K."/>
            <person name="Singh H."/>
            <person name="Sharma S."/>
            <person name="Patil S.A."/>
            <person name="Upadhaya P."/>
            <person name="Singh P.K."/>
            <person name="Kumar D."/>
            <person name="Kumar S."/>
            <person name="Singh R.K."/>
            <person name="Chaudhary B."/>
        </authorList>
    </citation>
    <scope>NUCLEOTIDE SEQUENCE [LARGE SCALE GENOMIC DNA]</scope>
    <source>
        <strain evidence="2 3">JAL-560-SIM</strain>
    </source>
</reference>
<gene>
    <name evidence="2" type="ORF">F0Q45_26490</name>
</gene>
<name>A0A5B1B100_MYCSI</name>
<dbReference type="Gene3D" id="1.10.287.850">
    <property type="entry name" value="HP0062-like domain"/>
    <property type="match status" value="1"/>
</dbReference>
<evidence type="ECO:0000313" key="2">
    <source>
        <dbReference type="EMBL" id="KAA1241545.1"/>
    </source>
</evidence>
<protein>
    <submittedName>
        <fullName evidence="2">PE family protein</fullName>
    </submittedName>
</protein>
<proteinExistence type="predicted"/>
<evidence type="ECO:0000313" key="3">
    <source>
        <dbReference type="Proteomes" id="UP000324701"/>
    </source>
</evidence>
<dbReference type="Proteomes" id="UP000324701">
    <property type="component" value="Unassembled WGS sequence"/>
</dbReference>
<dbReference type="EMBL" id="VTZN01000474">
    <property type="protein sequence ID" value="KAA1241545.1"/>
    <property type="molecule type" value="Genomic_DNA"/>
</dbReference>
<organism evidence="2 3">
    <name type="scientific">Mycobacterium simiae</name>
    <name type="common">Mycobacterium habana</name>
    <dbReference type="NCBI Taxonomy" id="1784"/>
    <lineage>
        <taxon>Bacteria</taxon>
        <taxon>Bacillati</taxon>
        <taxon>Actinomycetota</taxon>
        <taxon>Actinomycetes</taxon>
        <taxon>Mycobacteriales</taxon>
        <taxon>Mycobacteriaceae</taxon>
        <taxon>Mycobacterium</taxon>
        <taxon>Mycobacterium simiae complex</taxon>
    </lineage>
</organism>
<dbReference type="Pfam" id="PF00934">
    <property type="entry name" value="PE"/>
    <property type="match status" value="1"/>
</dbReference>
<evidence type="ECO:0000259" key="1">
    <source>
        <dbReference type="Pfam" id="PF00934"/>
    </source>
</evidence>
<dbReference type="InterPro" id="IPR048996">
    <property type="entry name" value="PGRS_rpt"/>
</dbReference>
<dbReference type="OrthoDB" id="4736227at2"/>
<feature type="domain" description="PE" evidence="1">
    <location>
        <begin position="5"/>
        <end position="95"/>
    </location>
</feature>
<comment type="caution">
    <text evidence="2">The sequence shown here is derived from an EMBL/GenBank/DDBJ whole genome shotgun (WGS) entry which is preliminary data.</text>
</comment>
<feature type="non-terminal residue" evidence="2">
    <location>
        <position position="181"/>
    </location>
</feature>
<dbReference type="Pfam" id="PF21526">
    <property type="entry name" value="PGRS"/>
    <property type="match status" value="1"/>
</dbReference>
<sequence length="181" mass="17030">MMSFLHVVPDGVATAASDVAGIGLAVHQASAAAATPTTALAAAGADEVSMAVAALFGNHAREYQALNNQAALFHQRFVQALTAAGNAYGAAEALNSTPLQALERDLLGLINAPTQALLGRPLIGDGAHATAPGQAGGAGGLLWGNGGNGAPGTAGITGGAGGAAGLIGNGGTGGTGGTGAA</sequence>
<accession>A0A5B1B100</accession>
<dbReference type="AlphaFoldDB" id="A0A5B1B100"/>